<dbReference type="EMBL" id="HG736633">
    <property type="protein sequence ID" value="CDJ36713.1"/>
    <property type="molecule type" value="Genomic_DNA"/>
</dbReference>
<evidence type="ECO:0008006" key="4">
    <source>
        <dbReference type="Google" id="ProtNLM"/>
    </source>
</evidence>
<evidence type="ECO:0000313" key="3">
    <source>
        <dbReference type="Proteomes" id="UP000030744"/>
    </source>
</evidence>
<feature type="region of interest" description="Disordered" evidence="1">
    <location>
        <begin position="705"/>
        <end position="736"/>
    </location>
</feature>
<keyword evidence="3" id="KW-1185">Reference proteome</keyword>
<gene>
    <name evidence="2" type="ORF">EMH_0023100</name>
</gene>
<evidence type="ECO:0000313" key="2">
    <source>
        <dbReference type="EMBL" id="CDJ36713.1"/>
    </source>
</evidence>
<name>U6KMN3_9EIME</name>
<accession>U6KMN3</accession>
<feature type="region of interest" description="Disordered" evidence="1">
    <location>
        <begin position="210"/>
        <end position="248"/>
    </location>
</feature>
<dbReference type="OrthoDB" id="343184at2759"/>
<evidence type="ECO:0000256" key="1">
    <source>
        <dbReference type="SAM" id="MobiDB-lite"/>
    </source>
</evidence>
<proteinExistence type="predicted"/>
<dbReference type="VEuPathDB" id="ToxoDB:EMH_0023100"/>
<dbReference type="RefSeq" id="XP_037879001.1">
    <property type="nucleotide sequence ID" value="XM_038023147.1"/>
</dbReference>
<feature type="region of interest" description="Disordered" evidence="1">
    <location>
        <begin position="138"/>
        <end position="186"/>
    </location>
</feature>
<feature type="region of interest" description="Disordered" evidence="1">
    <location>
        <begin position="756"/>
        <end position="817"/>
    </location>
</feature>
<protein>
    <recommendedName>
        <fullName evidence="4">Apicomplexan specific protein, related</fullName>
    </recommendedName>
</protein>
<dbReference type="Proteomes" id="UP000030744">
    <property type="component" value="Unassembled WGS sequence"/>
</dbReference>
<feature type="compositionally biased region" description="Low complexity" evidence="1">
    <location>
        <begin position="154"/>
        <end position="186"/>
    </location>
</feature>
<reference evidence="2" key="2">
    <citation type="submission" date="2013-10" db="EMBL/GenBank/DDBJ databases">
        <authorList>
            <person name="Aslett M."/>
        </authorList>
    </citation>
    <scope>NUCLEOTIDE SEQUENCE [LARGE SCALE GENOMIC DNA]</scope>
    <source>
        <strain evidence="2">Houghton</strain>
    </source>
</reference>
<dbReference type="AlphaFoldDB" id="U6KMN3"/>
<sequence length="1051" mass="113899">MYVSLSPAATAGATAEETLLSIQRRLLAAASIKGQTDVVCLLLSLSVSFCLLCVASIEGGPQPEALPVGLCPAVCAAATATAAAAAGEETVESRRNRKDINKTCFCFCLLSVFLFLRLGCLQPERDALSPLGLRRRRPSAAAAEQQEQPEETFSSGCSGSGNSRRAAEAAAAAATARQQQQQQEETMPVYAEGIRHERNCPVGETEEAAAAVAAGALSEDEGDSSDEETIYSQQQQQQQQQGRRSSSRGAQKLCTEKRCCTWFDLANWFGFLPPELPPADFEACFTDVANGGPGLYEKLVVLGAKTLDIVSEMHFYEMYPEASKSLGVPSDLYADPEALRLLWSRRRAERVCALPSLFLFGKSYLAAAQGLPTRLSVAKYVKACVGFCCQSADTENLYKWMPILIEHIFWAQKLRTERLQEDNALLQDLQELFGYKFDHLIPRIRECIEGAAVPQRSDCPTGRELLKLYATDYFTRLSEEAGVEASRRVVWVDQEVHNFLEGPAIPVFAVACTALAPFVLALKDEGPTRAQQFVGMFEALLAACWVISTEEKVKIWMPSLIQRLRQTQLVLHMAQMGDKYFINRTRLQKPAKIPIEPRQIAAANNGFLDPFALWNVDPMRRPLAETPVEYPGPPLYYPGPRGSTLEAVCPPCCLLPPSRPPPRPIPGRPSKKNVTLFDSEENRYELYPLGPQVFPLHRRRQNLHLSNNNTRDGRSVRSCCSGPPSGTAVFSGGPQDKWAHVPQRAVDVSIQTAAQLRPPAAGGQDAFAPTWTRESGRPSGTPGGNPTAGGPLPPGAPQAPCAPTSRAPAPFSGSEEPRVKIRYVTDDSGADNAQKNTVEVYIDDVLVHEQALPSEQDLACTEFKAVLSTPNGLPVVLNFARNGEDGKPTVYITDGRSAARDTAGTLLVESPPLPARGASLKDIHAEAAAAGAPAQSAGCCFTATCGPRRPHPSFGGAAAADRGAPVDIVVSPAYPLQADRRSKYVVETQDVEAPADACIFGNYLKGCMASPAPRTPQPSWEQMQQQVRVPAPQVYTVPRIRAYTARGGGQR</sequence>
<organism evidence="2 3">
    <name type="scientific">Eimeria mitis</name>
    <dbReference type="NCBI Taxonomy" id="44415"/>
    <lineage>
        <taxon>Eukaryota</taxon>
        <taxon>Sar</taxon>
        <taxon>Alveolata</taxon>
        <taxon>Apicomplexa</taxon>
        <taxon>Conoidasida</taxon>
        <taxon>Coccidia</taxon>
        <taxon>Eucoccidiorida</taxon>
        <taxon>Eimeriorina</taxon>
        <taxon>Eimeriidae</taxon>
        <taxon>Eimeria</taxon>
    </lineage>
</organism>
<feature type="compositionally biased region" description="Acidic residues" evidence="1">
    <location>
        <begin position="218"/>
        <end position="229"/>
    </location>
</feature>
<dbReference type="GeneID" id="60403879"/>
<reference evidence="2" key="1">
    <citation type="submission" date="2013-10" db="EMBL/GenBank/DDBJ databases">
        <title>Genomic analysis of the causative agents of coccidiosis in chickens.</title>
        <authorList>
            <person name="Reid A.J."/>
            <person name="Blake D."/>
            <person name="Billington K."/>
            <person name="Browne H."/>
            <person name="Dunn M."/>
            <person name="Hung S."/>
            <person name="Kawahara F."/>
            <person name="Miranda-Saavedra D."/>
            <person name="Mourier T."/>
            <person name="Nagra H."/>
            <person name="Otto T.D."/>
            <person name="Rawlings N."/>
            <person name="Sanchez A."/>
            <person name="Sanders M."/>
            <person name="Subramaniam C."/>
            <person name="Tay Y."/>
            <person name="Dear P."/>
            <person name="Doerig C."/>
            <person name="Gruber A."/>
            <person name="Parkinson J."/>
            <person name="Shirley M."/>
            <person name="Wan K.L."/>
            <person name="Berriman M."/>
            <person name="Tomley F."/>
            <person name="Pain A."/>
        </authorList>
    </citation>
    <scope>NUCLEOTIDE SEQUENCE [LARGE SCALE GENOMIC DNA]</scope>
    <source>
        <strain evidence="2">Houghton</strain>
    </source>
</reference>
<feature type="compositionally biased region" description="Low complexity" evidence="1">
    <location>
        <begin position="232"/>
        <end position="248"/>
    </location>
</feature>